<protein>
    <submittedName>
        <fullName evidence="5">Uncharacterized protein</fullName>
    </submittedName>
</protein>
<reference evidence="5" key="1">
    <citation type="submission" date="2021-11" db="EMBL/GenBank/DDBJ databases">
        <authorList>
            <person name="Herlambang A."/>
            <person name="Guo Y."/>
            <person name="Takashima Y."/>
            <person name="Nishizawa T."/>
        </authorList>
    </citation>
    <scope>NUCLEOTIDE SEQUENCE</scope>
    <source>
        <strain evidence="5">E1425</strain>
    </source>
</reference>
<evidence type="ECO:0000313" key="6">
    <source>
        <dbReference type="Proteomes" id="UP000827284"/>
    </source>
</evidence>
<gene>
    <name evidence="5" type="ORF">EMPS_02215</name>
</gene>
<evidence type="ECO:0000256" key="2">
    <source>
        <dbReference type="ARBA" id="ARBA00023054"/>
    </source>
</evidence>
<dbReference type="Proteomes" id="UP000827284">
    <property type="component" value="Unassembled WGS sequence"/>
</dbReference>
<reference evidence="5" key="2">
    <citation type="journal article" date="2022" name="Microbiol. Resour. Announc.">
        <title>Whole-Genome Sequence of Entomortierella parvispora E1425, a Mucoromycotan Fungus Associated with Burkholderiaceae-Related Endosymbiotic Bacteria.</title>
        <authorList>
            <person name="Herlambang A."/>
            <person name="Guo Y."/>
            <person name="Takashima Y."/>
            <person name="Narisawa K."/>
            <person name="Ohta H."/>
            <person name="Nishizawa T."/>
        </authorList>
    </citation>
    <scope>NUCLEOTIDE SEQUENCE</scope>
    <source>
        <strain evidence="5">E1425</strain>
    </source>
</reference>
<dbReference type="PANTHER" id="PTHR39472">
    <property type="entry name" value="EXPRESSED PROTEIN"/>
    <property type="match status" value="1"/>
</dbReference>
<feature type="compositionally biased region" description="Low complexity" evidence="4">
    <location>
        <begin position="210"/>
        <end position="223"/>
    </location>
</feature>
<name>A0A9P3LT97_9FUNG</name>
<feature type="region of interest" description="Disordered" evidence="4">
    <location>
        <begin position="273"/>
        <end position="367"/>
    </location>
</feature>
<dbReference type="Pfam" id="PF05769">
    <property type="entry name" value="SIKE"/>
    <property type="match status" value="1"/>
</dbReference>
<keyword evidence="2 3" id="KW-0175">Coiled coil</keyword>
<proteinExistence type="inferred from homology"/>
<comment type="caution">
    <text evidence="5">The sequence shown here is derived from an EMBL/GenBank/DDBJ whole genome shotgun (WGS) entry which is preliminary data.</text>
</comment>
<feature type="region of interest" description="Disordered" evidence="4">
    <location>
        <begin position="197"/>
        <end position="230"/>
    </location>
</feature>
<dbReference type="OrthoDB" id="21214at2759"/>
<evidence type="ECO:0000256" key="4">
    <source>
        <dbReference type="SAM" id="MobiDB-lite"/>
    </source>
</evidence>
<feature type="coiled-coil region" evidence="3">
    <location>
        <begin position="62"/>
        <end position="179"/>
    </location>
</feature>
<feature type="compositionally biased region" description="Low complexity" evidence="4">
    <location>
        <begin position="279"/>
        <end position="314"/>
    </location>
</feature>
<evidence type="ECO:0000256" key="3">
    <source>
        <dbReference type="SAM" id="Coils"/>
    </source>
</evidence>
<dbReference type="AlphaFoldDB" id="A0A9P3LT97"/>
<dbReference type="InterPro" id="IPR008555">
    <property type="entry name" value="SIKE"/>
</dbReference>
<accession>A0A9P3LT97</accession>
<keyword evidence="6" id="KW-1185">Reference proteome</keyword>
<organism evidence="5 6">
    <name type="scientific">Entomortierella parvispora</name>
    <dbReference type="NCBI Taxonomy" id="205924"/>
    <lineage>
        <taxon>Eukaryota</taxon>
        <taxon>Fungi</taxon>
        <taxon>Fungi incertae sedis</taxon>
        <taxon>Mucoromycota</taxon>
        <taxon>Mortierellomycotina</taxon>
        <taxon>Mortierellomycetes</taxon>
        <taxon>Mortierellales</taxon>
        <taxon>Mortierellaceae</taxon>
        <taxon>Entomortierella</taxon>
    </lineage>
</organism>
<sequence length="367" mass="40729">MTVDDSEMQRLWKLTNELTAQLVFNRSATLELKQQLAELQTRTLQGPAPVLGANGNIQDYRLRIENERLQEENNQLHEQVREYERWMEYIMSKFRLQNFAMAQTRKESMQEARKMAEQGGEAVVRLQEENAALQARLVDLGAVARRVMQEEYYSTESLIESLESENQNLREMLGVAKVSDGAGPHNDNMEQHLNNRVSLPSTDAGSHVASSESEPDQPQSPLQEHGRSPGLEQRRALQEIHRNRGRDIAGSQLALPPKALTVETGVRAVPSTIPGVRALSPRSPVSPRSTSSPTSPSWSSSTSASSSLLSSPTRMDPSIMRFKTMSPPLEDTEVRAHGEFGPNTGGHQSMARLGSRLGSSPSVPRDI</sequence>
<comment type="similarity">
    <text evidence="1">Belongs to the SIKE family.</text>
</comment>
<feature type="compositionally biased region" description="Polar residues" evidence="4">
    <location>
        <begin position="357"/>
        <end position="367"/>
    </location>
</feature>
<evidence type="ECO:0000256" key="1">
    <source>
        <dbReference type="ARBA" id="ARBA00005537"/>
    </source>
</evidence>
<evidence type="ECO:0000313" key="5">
    <source>
        <dbReference type="EMBL" id="GJJ69866.1"/>
    </source>
</evidence>
<dbReference type="EMBL" id="BQFW01000003">
    <property type="protein sequence ID" value="GJJ69866.1"/>
    <property type="molecule type" value="Genomic_DNA"/>
</dbReference>
<dbReference type="PANTHER" id="PTHR39472:SF1">
    <property type="entry name" value="EXPRESSED PROTEIN"/>
    <property type="match status" value="1"/>
</dbReference>